<dbReference type="InterPro" id="IPR002933">
    <property type="entry name" value="Peptidase_M20"/>
</dbReference>
<dbReference type="AlphaFoldDB" id="A0A0H2RQ44"/>
<evidence type="ECO:0000313" key="7">
    <source>
        <dbReference type="EMBL" id="KLO11593.1"/>
    </source>
</evidence>
<dbReference type="OrthoDB" id="3064516at2759"/>
<feature type="domain" description="Peptidase M20 dimerisation" evidence="6">
    <location>
        <begin position="185"/>
        <end position="335"/>
    </location>
</feature>
<evidence type="ECO:0000256" key="1">
    <source>
        <dbReference type="ARBA" id="ARBA00006247"/>
    </source>
</evidence>
<dbReference type="InterPro" id="IPR001261">
    <property type="entry name" value="ArgE/DapE_CS"/>
</dbReference>
<comment type="similarity">
    <text evidence="1">Belongs to the peptidase M20A family.</text>
</comment>
<gene>
    <name evidence="7" type="ORF">SCHPADRAFT_462742</name>
</gene>
<dbReference type="SUPFAM" id="SSF55031">
    <property type="entry name" value="Bacterial exopeptidase dimerisation domain"/>
    <property type="match status" value="1"/>
</dbReference>
<dbReference type="InterPro" id="IPR047177">
    <property type="entry name" value="Pept_M20A"/>
</dbReference>
<dbReference type="InterPro" id="IPR011650">
    <property type="entry name" value="Peptidase_M20_dimer"/>
</dbReference>
<dbReference type="PROSITE" id="PS00758">
    <property type="entry name" value="ARGE_DAPE_CPG2_1"/>
    <property type="match status" value="1"/>
</dbReference>
<protein>
    <submittedName>
        <fullName evidence="7">Carboxypeptidase S</fullName>
    </submittedName>
</protein>
<dbReference type="Pfam" id="PF01546">
    <property type="entry name" value="Peptidase_M20"/>
    <property type="match status" value="1"/>
</dbReference>
<dbReference type="EMBL" id="KQ085996">
    <property type="protein sequence ID" value="KLO11593.1"/>
    <property type="molecule type" value="Genomic_DNA"/>
</dbReference>
<name>A0A0H2RQ44_9AGAM</name>
<evidence type="ECO:0000256" key="2">
    <source>
        <dbReference type="ARBA" id="ARBA00022670"/>
    </source>
</evidence>
<dbReference type="InterPro" id="IPR036264">
    <property type="entry name" value="Bact_exopeptidase_dim_dom"/>
</dbReference>
<dbReference type="FunCoup" id="A0A0H2RQ44">
    <property type="interactions" value="10"/>
</dbReference>
<evidence type="ECO:0000259" key="6">
    <source>
        <dbReference type="Pfam" id="PF07687"/>
    </source>
</evidence>
<reference evidence="7 8" key="1">
    <citation type="submission" date="2015-04" db="EMBL/GenBank/DDBJ databases">
        <title>Complete genome sequence of Schizopora paradoxa KUC8140, a cosmopolitan wood degrader in East Asia.</title>
        <authorList>
            <consortium name="DOE Joint Genome Institute"/>
            <person name="Min B."/>
            <person name="Park H."/>
            <person name="Jang Y."/>
            <person name="Kim J.-J."/>
            <person name="Kim K.H."/>
            <person name="Pangilinan J."/>
            <person name="Lipzen A."/>
            <person name="Riley R."/>
            <person name="Grigoriev I.V."/>
            <person name="Spatafora J.W."/>
            <person name="Choi I.-G."/>
        </authorList>
    </citation>
    <scope>NUCLEOTIDE SEQUENCE [LARGE SCALE GENOMIC DNA]</scope>
    <source>
        <strain evidence="7 8">KUC8140</strain>
    </source>
</reference>
<dbReference type="PANTHER" id="PTHR45962">
    <property type="entry name" value="N-FATTY-ACYL-AMINO ACID SYNTHASE/HYDROLASE PM20D1"/>
    <property type="match status" value="1"/>
</dbReference>
<dbReference type="Pfam" id="PF07687">
    <property type="entry name" value="M20_dimer"/>
    <property type="match status" value="1"/>
</dbReference>
<organism evidence="7 8">
    <name type="scientific">Schizopora paradoxa</name>
    <dbReference type="NCBI Taxonomy" id="27342"/>
    <lineage>
        <taxon>Eukaryota</taxon>
        <taxon>Fungi</taxon>
        <taxon>Dikarya</taxon>
        <taxon>Basidiomycota</taxon>
        <taxon>Agaricomycotina</taxon>
        <taxon>Agaricomycetes</taxon>
        <taxon>Hymenochaetales</taxon>
        <taxon>Schizoporaceae</taxon>
        <taxon>Schizopora</taxon>
    </lineage>
</organism>
<keyword evidence="5" id="KW-0862">Zinc</keyword>
<dbReference type="InParanoid" id="A0A0H2RQ44"/>
<keyword evidence="7" id="KW-0121">Carboxypeptidase</keyword>
<dbReference type="GO" id="GO:0000328">
    <property type="term" value="C:fungal-type vacuole lumen"/>
    <property type="evidence" value="ECO:0007669"/>
    <property type="project" value="TreeGrafter"/>
</dbReference>
<evidence type="ECO:0000313" key="8">
    <source>
        <dbReference type="Proteomes" id="UP000053477"/>
    </source>
</evidence>
<dbReference type="PANTHER" id="PTHR45962:SF1">
    <property type="entry name" value="N-FATTY-ACYL-AMINO ACID SYNTHASE_HYDROLASE PM20D1"/>
    <property type="match status" value="1"/>
</dbReference>
<dbReference type="GO" id="GO:0004180">
    <property type="term" value="F:carboxypeptidase activity"/>
    <property type="evidence" value="ECO:0007669"/>
    <property type="project" value="UniProtKB-KW"/>
</dbReference>
<keyword evidence="2" id="KW-0645">Protease</keyword>
<dbReference type="Gene3D" id="3.30.70.360">
    <property type="match status" value="1"/>
</dbReference>
<dbReference type="CDD" id="cd05674">
    <property type="entry name" value="M20_yscS"/>
    <property type="match status" value="1"/>
</dbReference>
<keyword evidence="8" id="KW-1185">Reference proteome</keyword>
<dbReference type="SUPFAM" id="SSF53187">
    <property type="entry name" value="Zn-dependent exopeptidases"/>
    <property type="match status" value="1"/>
</dbReference>
<dbReference type="Gene3D" id="1.10.150.900">
    <property type="match status" value="1"/>
</dbReference>
<dbReference type="GO" id="GO:0051603">
    <property type="term" value="P:proteolysis involved in protein catabolic process"/>
    <property type="evidence" value="ECO:0007669"/>
    <property type="project" value="TreeGrafter"/>
</dbReference>
<sequence>MVRRCSEGSMGPIDEDPRWLAFVPFHEYLLTSFPLIHSTLKLTKVNTYGLLYEWEGTDASLKPLLLAAHQDVVPVDPRTVDEWEHPPFSGYFDGQRIWGRGSSDDKSGLIGIMSSIETLLSTGFKPTRKVVLAFGFDEEVSGLFGARKLGEYMLSNFGEDAFAMIVDEGGGFSEQYGSIFAVPGVAEKGYLDVRVEIGSPGGHSSVPPDHTSIGMLSALLVHYESNPYPISIARGSPVYATLQCQAAHGSDMASSLRKEIIKSVKSDKALKKLRKTVTDDLVLRSLFGTTQAIDLISGGVKTNALPEQAWAVVNHRIATQSSVGEIKRHDTALLEHLATKFNLSYTAFGEEVYTGSGAKYGSLQISDAWGTALEPAPITPMDGEAYKLLSGTIKATFNAHRKFKNSEEIQVAPGIMTGNTGNTDTRYYWKLTQNIFRYNHHNAGSGRALGNGVHTVNESTDIDAFLEMIRFFTTLILNADESSQL</sequence>
<proteinExistence type="inferred from homology"/>
<dbReference type="PROSITE" id="PS00759">
    <property type="entry name" value="ARGE_DAPE_CPG2_2"/>
    <property type="match status" value="1"/>
</dbReference>
<dbReference type="GO" id="GO:0046872">
    <property type="term" value="F:metal ion binding"/>
    <property type="evidence" value="ECO:0007669"/>
    <property type="project" value="UniProtKB-KW"/>
</dbReference>
<dbReference type="Gene3D" id="3.40.630.10">
    <property type="entry name" value="Zn peptidases"/>
    <property type="match status" value="1"/>
</dbReference>
<dbReference type="Proteomes" id="UP000053477">
    <property type="component" value="Unassembled WGS sequence"/>
</dbReference>
<keyword evidence="3" id="KW-0479">Metal-binding</keyword>
<evidence type="ECO:0000256" key="5">
    <source>
        <dbReference type="ARBA" id="ARBA00022833"/>
    </source>
</evidence>
<accession>A0A0H2RQ44</accession>
<evidence type="ECO:0000256" key="4">
    <source>
        <dbReference type="ARBA" id="ARBA00022801"/>
    </source>
</evidence>
<keyword evidence="4" id="KW-0378">Hydrolase</keyword>
<evidence type="ECO:0000256" key="3">
    <source>
        <dbReference type="ARBA" id="ARBA00022723"/>
    </source>
</evidence>
<dbReference type="STRING" id="27342.A0A0H2RQ44"/>